<protein>
    <submittedName>
        <fullName evidence="2">Uncharacterized protein</fullName>
    </submittedName>
</protein>
<proteinExistence type="predicted"/>
<comment type="caution">
    <text evidence="2">The sequence shown here is derived from an EMBL/GenBank/DDBJ whole genome shotgun (WGS) entry which is preliminary data.</text>
</comment>
<keyword evidence="3" id="KW-1185">Reference proteome</keyword>
<evidence type="ECO:0000313" key="3">
    <source>
        <dbReference type="Proteomes" id="UP000284057"/>
    </source>
</evidence>
<feature type="region of interest" description="Disordered" evidence="1">
    <location>
        <begin position="109"/>
        <end position="129"/>
    </location>
</feature>
<accession>A0A418KPE7</accession>
<gene>
    <name evidence="2" type="ORF">DY240_15685</name>
</gene>
<dbReference type="Proteomes" id="UP000284057">
    <property type="component" value="Unassembled WGS sequence"/>
</dbReference>
<sequence>MTTARNAVLLAAFLKRVAELGLVPGELERDDKRPVSDYPTMPPATCHLSSRYLAGVYPELDLVEGVITFRRSTRVAAIRHSWNTTPDGQIVDSTFRADVDDLTYWPLGRAPENPDPRGPLTHAASPIYP</sequence>
<dbReference type="EMBL" id="QUAL01000152">
    <property type="protein sequence ID" value="RIQ21262.1"/>
    <property type="molecule type" value="Genomic_DNA"/>
</dbReference>
<organism evidence="2 3">
    <name type="scientific">Jiangella rhizosphaerae</name>
    <dbReference type="NCBI Taxonomy" id="2293569"/>
    <lineage>
        <taxon>Bacteria</taxon>
        <taxon>Bacillati</taxon>
        <taxon>Actinomycetota</taxon>
        <taxon>Actinomycetes</taxon>
        <taxon>Jiangellales</taxon>
        <taxon>Jiangellaceae</taxon>
        <taxon>Jiangella</taxon>
    </lineage>
</organism>
<evidence type="ECO:0000256" key="1">
    <source>
        <dbReference type="SAM" id="MobiDB-lite"/>
    </source>
</evidence>
<evidence type="ECO:0000313" key="2">
    <source>
        <dbReference type="EMBL" id="RIQ21262.1"/>
    </source>
</evidence>
<dbReference type="RefSeq" id="WP_119660789.1">
    <property type="nucleotide sequence ID" value="NZ_QUAL01000152.1"/>
</dbReference>
<dbReference type="AlphaFoldDB" id="A0A418KPE7"/>
<name>A0A418KPE7_9ACTN</name>
<reference evidence="2 3" key="1">
    <citation type="submission" date="2018-09" db="EMBL/GenBank/DDBJ databases">
        <title>Isolation, diversity and antifungal activity of actinobacteria from wheat.</title>
        <authorList>
            <person name="Han C."/>
        </authorList>
    </citation>
    <scope>NUCLEOTIDE SEQUENCE [LARGE SCALE GENOMIC DNA]</scope>
    <source>
        <strain evidence="2 3">NEAU-YY265</strain>
    </source>
</reference>